<gene>
    <name evidence="5" type="ORF">C1I92_32135</name>
</gene>
<dbReference type="GO" id="GO:0030145">
    <property type="term" value="F:manganese ion binding"/>
    <property type="evidence" value="ECO:0007669"/>
    <property type="project" value="TreeGrafter"/>
</dbReference>
<dbReference type="PANTHER" id="PTHR43782">
    <property type="entry name" value="ARGINASE"/>
    <property type="match status" value="1"/>
</dbReference>
<keyword evidence="6" id="KW-1185">Reference proteome</keyword>
<evidence type="ECO:0000313" key="5">
    <source>
        <dbReference type="EMBL" id="PZF79247.1"/>
    </source>
</evidence>
<dbReference type="PANTHER" id="PTHR43782:SF3">
    <property type="entry name" value="ARGINASE"/>
    <property type="match status" value="1"/>
</dbReference>
<comment type="similarity">
    <text evidence="4">Belongs to the arginase family.</text>
</comment>
<keyword evidence="2" id="KW-0378">Hydrolase</keyword>
<evidence type="ECO:0000256" key="2">
    <source>
        <dbReference type="ARBA" id="ARBA00022801"/>
    </source>
</evidence>
<organism evidence="5 6">
    <name type="scientific">Jiangella anatolica</name>
    <dbReference type="NCBI Taxonomy" id="2670374"/>
    <lineage>
        <taxon>Bacteria</taxon>
        <taxon>Bacillati</taxon>
        <taxon>Actinomycetota</taxon>
        <taxon>Actinomycetes</taxon>
        <taxon>Jiangellales</taxon>
        <taxon>Jiangellaceae</taxon>
        <taxon>Jiangella</taxon>
    </lineage>
</organism>
<dbReference type="Pfam" id="PF00491">
    <property type="entry name" value="Arginase"/>
    <property type="match status" value="1"/>
</dbReference>
<evidence type="ECO:0000256" key="1">
    <source>
        <dbReference type="ARBA" id="ARBA00022723"/>
    </source>
</evidence>
<dbReference type="AlphaFoldDB" id="A0A2W2BUB3"/>
<dbReference type="CDD" id="cd09999">
    <property type="entry name" value="Arginase-like_1"/>
    <property type="match status" value="1"/>
</dbReference>
<evidence type="ECO:0000256" key="4">
    <source>
        <dbReference type="PROSITE-ProRule" id="PRU00742"/>
    </source>
</evidence>
<dbReference type="InterPro" id="IPR006035">
    <property type="entry name" value="Ureohydrolase"/>
</dbReference>
<evidence type="ECO:0000313" key="6">
    <source>
        <dbReference type="Proteomes" id="UP000248764"/>
    </source>
</evidence>
<dbReference type="Gene3D" id="3.40.800.10">
    <property type="entry name" value="Ureohydrolase domain"/>
    <property type="match status" value="1"/>
</dbReference>
<dbReference type="InterPro" id="IPR023696">
    <property type="entry name" value="Ureohydrolase_dom_sf"/>
</dbReference>
<dbReference type="GO" id="GO:0004053">
    <property type="term" value="F:arginase activity"/>
    <property type="evidence" value="ECO:0007669"/>
    <property type="project" value="TreeGrafter"/>
</dbReference>
<evidence type="ECO:0000256" key="3">
    <source>
        <dbReference type="ARBA" id="ARBA00023211"/>
    </source>
</evidence>
<protein>
    <submittedName>
        <fullName evidence="5">Arginase</fullName>
    </submittedName>
</protein>
<keyword evidence="3" id="KW-0464">Manganese</keyword>
<name>A0A2W2BUB3_9ACTN</name>
<keyword evidence="1" id="KW-0479">Metal-binding</keyword>
<comment type="caution">
    <text evidence="5">The sequence shown here is derived from an EMBL/GenBank/DDBJ whole genome shotgun (WGS) entry which is preliminary data.</text>
</comment>
<accession>A0A2W2BUB3</accession>
<reference evidence="5 6" key="1">
    <citation type="submission" date="2018-01" db="EMBL/GenBank/DDBJ databases">
        <title>Draft genome sequence of Jiangella sp. GTF31.</title>
        <authorList>
            <person name="Sahin N."/>
            <person name="Ay H."/>
            <person name="Saygin H."/>
        </authorList>
    </citation>
    <scope>NUCLEOTIDE SEQUENCE [LARGE SCALE GENOMIC DNA]</scope>
    <source>
        <strain evidence="5 6">GTF31</strain>
    </source>
</reference>
<dbReference type="EMBL" id="POTW01000157">
    <property type="protein sequence ID" value="PZF79247.1"/>
    <property type="molecule type" value="Genomic_DNA"/>
</dbReference>
<sequence length="246" mass="26212">MTRILVPYHLDEHRPGLEVPYEPDLTVTRELGGGDLWERVTPLYADVAEAVAADVRDGGAPLVMSGDCMVSQAIVAGVQRAIGGPPSVVWFDAHGDVQTLETTTSGYLGGIPLRLLAGYRPELLADRLGMAPVPEDRIVLVDGRDLDPPERDYLTASDIRHVFAAELDTAAVPDGPVYLHIDLDVVDGAELPDLLFPTPGGPSADEVGQAMRRVLDTGRVAAVGLGCTWHEGANGHAEQVRAALPF</sequence>
<dbReference type="PRINTS" id="PR00116">
    <property type="entry name" value="ARGINASE"/>
</dbReference>
<dbReference type="GO" id="GO:0005737">
    <property type="term" value="C:cytoplasm"/>
    <property type="evidence" value="ECO:0007669"/>
    <property type="project" value="TreeGrafter"/>
</dbReference>
<dbReference type="Proteomes" id="UP000248764">
    <property type="component" value="Unassembled WGS sequence"/>
</dbReference>
<dbReference type="SUPFAM" id="SSF52768">
    <property type="entry name" value="Arginase/deacetylase"/>
    <property type="match status" value="1"/>
</dbReference>
<dbReference type="PROSITE" id="PS51409">
    <property type="entry name" value="ARGINASE_2"/>
    <property type="match status" value="1"/>
</dbReference>
<proteinExistence type="inferred from homology"/>
<dbReference type="RefSeq" id="WP_111258705.1">
    <property type="nucleotide sequence ID" value="NZ_POTW01000157.1"/>
</dbReference>